<dbReference type="RefSeq" id="WP_004333486.1">
    <property type="nucleotide sequence ID" value="NZ_ACNN01000019.1"/>
</dbReference>
<dbReference type="InterPro" id="IPR020069">
    <property type="entry name" value="Ribosomal_bL9_C"/>
</dbReference>
<dbReference type="InterPro" id="IPR020070">
    <property type="entry name" value="Ribosomal_bL9_N"/>
</dbReference>
<dbReference type="Proteomes" id="UP000004295">
    <property type="component" value="Unassembled WGS sequence"/>
</dbReference>
<evidence type="ECO:0000256" key="3">
    <source>
        <dbReference type="ARBA" id="ARBA00022884"/>
    </source>
</evidence>
<keyword evidence="4 7" id="KW-0689">Ribosomal protein</keyword>
<organism evidence="10 11">
    <name type="scientific">Porphyromonas endodontalis (strain ATCC 35406 / DSM 24491 / JCM 8526 / CCUG 16442 / BCRC 14492 / NCTC 13058 / HG 370)</name>
    <name type="common">Bacteroides endodontalis</name>
    <dbReference type="NCBI Taxonomy" id="553175"/>
    <lineage>
        <taxon>Bacteria</taxon>
        <taxon>Pseudomonadati</taxon>
        <taxon>Bacteroidota</taxon>
        <taxon>Bacteroidia</taxon>
        <taxon>Bacteroidales</taxon>
        <taxon>Porphyromonadaceae</taxon>
        <taxon>Porphyromonas</taxon>
    </lineage>
</organism>
<dbReference type="eggNOG" id="COG0359">
    <property type="taxonomic scope" value="Bacteria"/>
</dbReference>
<keyword evidence="5 7" id="KW-0687">Ribonucleoprotein</keyword>
<dbReference type="GO" id="GO:0005840">
    <property type="term" value="C:ribosome"/>
    <property type="evidence" value="ECO:0007669"/>
    <property type="project" value="UniProtKB-KW"/>
</dbReference>
<dbReference type="InterPro" id="IPR020594">
    <property type="entry name" value="Ribosomal_bL9_bac/chp"/>
</dbReference>
<dbReference type="PANTHER" id="PTHR21368">
    <property type="entry name" value="50S RIBOSOMAL PROTEIN L9"/>
    <property type="match status" value="1"/>
</dbReference>
<dbReference type="SUPFAM" id="SSF55658">
    <property type="entry name" value="L9 N-domain-like"/>
    <property type="match status" value="1"/>
</dbReference>
<evidence type="ECO:0000313" key="10">
    <source>
        <dbReference type="EMBL" id="EEN82874.1"/>
    </source>
</evidence>
<keyword evidence="2 7" id="KW-0699">rRNA-binding</keyword>
<dbReference type="GO" id="GO:0003735">
    <property type="term" value="F:structural constituent of ribosome"/>
    <property type="evidence" value="ECO:0007669"/>
    <property type="project" value="InterPro"/>
</dbReference>
<dbReference type="NCBIfam" id="TIGR00158">
    <property type="entry name" value="L9"/>
    <property type="match status" value="1"/>
</dbReference>
<dbReference type="EMBL" id="ACNN01000019">
    <property type="protein sequence ID" value="EEN82874.1"/>
    <property type="molecule type" value="Genomic_DNA"/>
</dbReference>
<dbReference type="FunFam" id="3.10.430.100:FF:000006">
    <property type="entry name" value="50S ribosomal protein L9"/>
    <property type="match status" value="1"/>
</dbReference>
<dbReference type="STRING" id="553175.POREN0001_1638"/>
<dbReference type="Gene3D" id="3.10.430.100">
    <property type="entry name" value="Ribosomal protein L9, C-terminal domain"/>
    <property type="match status" value="1"/>
</dbReference>
<protein>
    <recommendedName>
        <fullName evidence="6 7">Large ribosomal subunit protein bL9</fullName>
    </recommendedName>
</protein>
<dbReference type="InterPro" id="IPR000244">
    <property type="entry name" value="Ribosomal_bL9"/>
</dbReference>
<evidence type="ECO:0000313" key="11">
    <source>
        <dbReference type="Proteomes" id="UP000004295"/>
    </source>
</evidence>
<dbReference type="Gene3D" id="3.40.5.10">
    <property type="entry name" value="Ribosomal protein L9, N-terminal domain"/>
    <property type="match status" value="1"/>
</dbReference>
<evidence type="ECO:0000259" key="8">
    <source>
        <dbReference type="Pfam" id="PF01281"/>
    </source>
</evidence>
<evidence type="ECO:0000256" key="4">
    <source>
        <dbReference type="ARBA" id="ARBA00022980"/>
    </source>
</evidence>
<evidence type="ECO:0000256" key="6">
    <source>
        <dbReference type="ARBA" id="ARBA00035292"/>
    </source>
</evidence>
<keyword evidence="11" id="KW-1185">Reference proteome</keyword>
<comment type="caution">
    <text evidence="10">The sequence shown here is derived from an EMBL/GenBank/DDBJ whole genome shotgun (WGS) entry which is preliminary data.</text>
</comment>
<proteinExistence type="inferred from homology"/>
<dbReference type="InterPro" id="IPR036791">
    <property type="entry name" value="Ribosomal_bL9_C_sf"/>
</dbReference>
<dbReference type="GO" id="GO:0019843">
    <property type="term" value="F:rRNA binding"/>
    <property type="evidence" value="ECO:0007669"/>
    <property type="project" value="UniProtKB-UniRule"/>
</dbReference>
<evidence type="ECO:0000256" key="7">
    <source>
        <dbReference type="HAMAP-Rule" id="MF_00503"/>
    </source>
</evidence>
<dbReference type="Pfam" id="PF03948">
    <property type="entry name" value="Ribosomal_L9_C"/>
    <property type="match status" value="1"/>
</dbReference>
<evidence type="ECO:0000256" key="5">
    <source>
        <dbReference type="ARBA" id="ARBA00023274"/>
    </source>
</evidence>
<evidence type="ECO:0000256" key="1">
    <source>
        <dbReference type="ARBA" id="ARBA00010605"/>
    </source>
</evidence>
<keyword evidence="3 7" id="KW-0694">RNA-binding</keyword>
<gene>
    <name evidence="7 10" type="primary">rplI</name>
    <name evidence="10" type="ORF">POREN0001_1638</name>
</gene>
<feature type="domain" description="Ribosomal protein L9" evidence="8">
    <location>
        <begin position="1"/>
        <end position="46"/>
    </location>
</feature>
<dbReference type="InterPro" id="IPR009027">
    <property type="entry name" value="Ribosomal_bL9/RNase_H1_N"/>
</dbReference>
<name>C3JAB7_POREA</name>
<dbReference type="GO" id="GO:1990904">
    <property type="term" value="C:ribonucleoprotein complex"/>
    <property type="evidence" value="ECO:0007669"/>
    <property type="project" value="UniProtKB-KW"/>
</dbReference>
<reference evidence="10 11" key="1">
    <citation type="submission" date="2009-04" db="EMBL/GenBank/DDBJ databases">
        <authorList>
            <person name="Sebastian Y."/>
            <person name="Madupu R."/>
            <person name="Durkin A.S."/>
            <person name="Torralba M."/>
            <person name="Methe B."/>
            <person name="Sutton G.G."/>
            <person name="Strausberg R.L."/>
            <person name="Nelson K.E."/>
        </authorList>
    </citation>
    <scope>NUCLEOTIDE SEQUENCE [LARGE SCALE GENOMIC DNA]</scope>
    <source>
        <strain evidence="11">ATCC 35406 / BCRC 14492 / JCM 8526 / NCTC 13058 / HG 370</strain>
    </source>
</reference>
<sequence length="182" mass="20159">MQVILKEDVLNLGYKDDIVTVRDGYGRNYLIPRGMAVIASESAKKVLAESLRQRQHKLAAIKKAAEDLAAKLEGVTLSLKAKTSKFGVIFGSVTSIQLAEALQEKGFEIDRKSIYLKNPVKEVGNYECQLRLHKEVQVSIPFEVLSENYQELEIKKEEIVEAAPAIEAAPEVTETPDATTEA</sequence>
<feature type="domain" description="Large ribosomal subunit protein bL9 C-terminal" evidence="9">
    <location>
        <begin position="64"/>
        <end position="144"/>
    </location>
</feature>
<accession>C3JAB7</accession>
<dbReference type="Pfam" id="PF01281">
    <property type="entry name" value="Ribosomal_L9_N"/>
    <property type="match status" value="1"/>
</dbReference>
<dbReference type="GO" id="GO:0006412">
    <property type="term" value="P:translation"/>
    <property type="evidence" value="ECO:0007669"/>
    <property type="project" value="UniProtKB-UniRule"/>
</dbReference>
<comment type="similarity">
    <text evidence="1 7">Belongs to the bacterial ribosomal protein bL9 family.</text>
</comment>
<dbReference type="HAMAP" id="MF_00503">
    <property type="entry name" value="Ribosomal_bL9"/>
    <property type="match status" value="1"/>
</dbReference>
<dbReference type="InterPro" id="IPR036935">
    <property type="entry name" value="Ribosomal_bL9_N_sf"/>
</dbReference>
<evidence type="ECO:0000259" key="9">
    <source>
        <dbReference type="Pfam" id="PF03948"/>
    </source>
</evidence>
<dbReference type="AlphaFoldDB" id="C3JAB7"/>
<comment type="function">
    <text evidence="7">Binds to the 23S rRNA.</text>
</comment>
<dbReference type="GeneID" id="93365875"/>
<dbReference type="SUPFAM" id="SSF55653">
    <property type="entry name" value="Ribosomal protein L9 C-domain"/>
    <property type="match status" value="1"/>
</dbReference>
<evidence type="ECO:0000256" key="2">
    <source>
        <dbReference type="ARBA" id="ARBA00022730"/>
    </source>
</evidence>